<feature type="DNA-binding region" description="HMG box" evidence="11">
    <location>
        <begin position="143"/>
        <end position="211"/>
    </location>
</feature>
<feature type="compositionally biased region" description="Polar residues" evidence="12">
    <location>
        <begin position="327"/>
        <end position="343"/>
    </location>
</feature>
<accession>A0A8D0HGG6</accession>
<feature type="compositionally biased region" description="Basic and acidic residues" evidence="12">
    <location>
        <begin position="121"/>
        <end position="144"/>
    </location>
</feature>
<feature type="compositionally biased region" description="Polar residues" evidence="12">
    <location>
        <begin position="262"/>
        <end position="276"/>
    </location>
</feature>
<evidence type="ECO:0000256" key="4">
    <source>
        <dbReference type="ARBA" id="ARBA00023125"/>
    </source>
</evidence>
<feature type="region of interest" description="Disordered" evidence="12">
    <location>
        <begin position="305"/>
        <end position="392"/>
    </location>
</feature>
<evidence type="ECO:0000256" key="10">
    <source>
        <dbReference type="ARBA" id="ARBA00074291"/>
    </source>
</evidence>
<dbReference type="InterPro" id="IPR052412">
    <property type="entry name" value="CC-Dev_Transcription_Reg"/>
</dbReference>
<dbReference type="Ensembl" id="ENSSPUT00000022791.1">
    <property type="protein sequence ID" value="ENSSPUP00000021379.1"/>
    <property type="gene ID" value="ENSSPUG00000016293.1"/>
</dbReference>
<comment type="subunit">
    <text evidence="8">Found in a complex with ATXN1 and ATXN1L.</text>
</comment>
<comment type="function">
    <text evidence="7">Transcriptional repressor which plays a role in development of the central nervous system (CNS). In concert with ATXN1 and ATXN1L, involved in brain development.</text>
</comment>
<dbReference type="InterPro" id="IPR058607">
    <property type="entry name" value="HMG-box_Cic-like"/>
</dbReference>
<evidence type="ECO:0000259" key="13">
    <source>
        <dbReference type="PROSITE" id="PS50118"/>
    </source>
</evidence>
<proteinExistence type="predicted"/>
<feature type="domain" description="HMG box" evidence="13">
    <location>
        <begin position="143"/>
        <end position="211"/>
    </location>
</feature>
<feature type="region of interest" description="Disordered" evidence="12">
    <location>
        <begin position="829"/>
        <end position="851"/>
    </location>
</feature>
<keyword evidence="15" id="KW-1185">Reference proteome</keyword>
<dbReference type="SMART" id="SM00398">
    <property type="entry name" value="HMG"/>
    <property type="match status" value="1"/>
</dbReference>
<reference evidence="14" key="1">
    <citation type="submission" date="2025-08" db="UniProtKB">
        <authorList>
            <consortium name="Ensembl"/>
        </authorList>
    </citation>
    <scope>IDENTIFICATION</scope>
</reference>
<keyword evidence="3" id="KW-0805">Transcription regulation</keyword>
<dbReference type="Pfam" id="PF00505">
    <property type="entry name" value="HMG_box"/>
    <property type="match status" value="1"/>
</dbReference>
<feature type="region of interest" description="Disordered" evidence="12">
    <location>
        <begin position="419"/>
        <end position="529"/>
    </location>
</feature>
<dbReference type="AlphaFoldDB" id="A0A8D0HGG6"/>
<dbReference type="FunFam" id="1.10.30.10:FF:000010">
    <property type="entry name" value="Capicua transcriptional repressor b"/>
    <property type="match status" value="1"/>
</dbReference>
<protein>
    <recommendedName>
        <fullName evidence="10">Protein capicua homolog</fullName>
    </recommendedName>
</protein>
<dbReference type="CDD" id="cd21990">
    <property type="entry name" value="HMG-box_CIC-like"/>
    <property type="match status" value="1"/>
</dbReference>
<evidence type="ECO:0000256" key="12">
    <source>
        <dbReference type="SAM" id="MobiDB-lite"/>
    </source>
</evidence>
<comment type="subunit">
    <text evidence="9">Interacts with ATXN1.</text>
</comment>
<feature type="compositionally biased region" description="Pro residues" evidence="12">
    <location>
        <begin position="365"/>
        <end position="375"/>
    </location>
</feature>
<dbReference type="GO" id="GO:0000977">
    <property type="term" value="F:RNA polymerase II transcription regulatory region sequence-specific DNA binding"/>
    <property type="evidence" value="ECO:0007669"/>
    <property type="project" value="TreeGrafter"/>
</dbReference>
<dbReference type="InterPro" id="IPR009071">
    <property type="entry name" value="HMG_box_dom"/>
</dbReference>
<evidence type="ECO:0000313" key="15">
    <source>
        <dbReference type="Proteomes" id="UP000694392"/>
    </source>
</evidence>
<evidence type="ECO:0000256" key="6">
    <source>
        <dbReference type="ARBA" id="ARBA00023242"/>
    </source>
</evidence>
<feature type="compositionally biased region" description="Pro residues" evidence="12">
    <location>
        <begin position="467"/>
        <end position="476"/>
    </location>
</feature>
<feature type="region of interest" description="Disordered" evidence="12">
    <location>
        <begin position="1080"/>
        <end position="1144"/>
    </location>
</feature>
<evidence type="ECO:0000256" key="3">
    <source>
        <dbReference type="ARBA" id="ARBA00023015"/>
    </source>
</evidence>
<keyword evidence="5" id="KW-0804">Transcription</keyword>
<dbReference type="GeneTree" id="ENSGT00940000159960"/>
<dbReference type="Gene3D" id="1.10.30.10">
    <property type="entry name" value="High mobility group box domain"/>
    <property type="match status" value="1"/>
</dbReference>
<evidence type="ECO:0000256" key="5">
    <source>
        <dbReference type="ARBA" id="ARBA00023163"/>
    </source>
</evidence>
<keyword evidence="2" id="KW-0597">Phosphoprotein</keyword>
<evidence type="ECO:0000256" key="7">
    <source>
        <dbReference type="ARBA" id="ARBA00053962"/>
    </source>
</evidence>
<evidence type="ECO:0000256" key="1">
    <source>
        <dbReference type="ARBA" id="ARBA00022491"/>
    </source>
</evidence>
<feature type="region of interest" description="Disordered" evidence="12">
    <location>
        <begin position="633"/>
        <end position="656"/>
    </location>
</feature>
<feature type="region of interest" description="Disordered" evidence="12">
    <location>
        <begin position="102"/>
        <end position="145"/>
    </location>
</feature>
<evidence type="ECO:0000313" key="14">
    <source>
        <dbReference type="Ensembl" id="ENSSPUP00000021379.1"/>
    </source>
</evidence>
<dbReference type="Proteomes" id="UP000694392">
    <property type="component" value="Unplaced"/>
</dbReference>
<feature type="region of interest" description="Disordered" evidence="12">
    <location>
        <begin position="230"/>
        <end position="276"/>
    </location>
</feature>
<dbReference type="GO" id="GO:0005634">
    <property type="term" value="C:nucleus"/>
    <property type="evidence" value="ECO:0007669"/>
    <property type="project" value="UniProtKB-UniRule"/>
</dbReference>
<reference evidence="14" key="2">
    <citation type="submission" date="2025-09" db="UniProtKB">
        <authorList>
            <consortium name="Ensembl"/>
        </authorList>
    </citation>
    <scope>IDENTIFICATION</scope>
</reference>
<keyword evidence="6 11" id="KW-0539">Nucleus</keyword>
<dbReference type="InterPro" id="IPR036910">
    <property type="entry name" value="HMG_box_dom_sf"/>
</dbReference>
<sequence length="1144" mass="118024">MAAIGTTTGLQSAGGASQSELRTLHVNMRLGSQTHTRVQGACNDPSPPAGATAAFTLQPAQPSPLEVNAWEHHTPACPALGYPHPHPAPDTSRRFLSIVSPEIQLPLQPGKRRTQSLSALPKERDSSSEKDGRSPNKREKDHIRRPMNAFMIFSKRHRALVYQRHPNQDNRTVSKILGEWWYALGPKEKQKYHDLAFQVKEAHFKAHPDWKWCNKDRKKSSSDVKPLVPGLGGCLKETRERSMSETGTAAVPGGERPGNPSAFLTSRSSPPTGSSEMQALLGPEGKAGVMGSGHGERILHLAGPGAQRPRAFSHSGVHGLESERDSQALQELTQMCSGQPSYTSGKGQYGGPGPSGSPFATPGEGPRPPLLPPPTHMSRSQRPISEDMTSDEERMVICEEEGDDDVIADDGFNPADIDLKCKERVTDSDSEASSGDERESKSYGRKLFPPVIRYPALPSSTGAFAPCRPPPPPLDLEPPLSHSPDQPPATKPYGSFQLAPSTFKAQESRGGGGVRLHNPTTKRPEPRFDPVAAPYRRKRADSAGGAQPGVELATMPQALAAHSVISPPTGVLQALVLPDSARLSGTVLVTAPSLSASSLGVIGYGGTSGLVRTAPTVVTNVVKPVSSTPVPIASKPVPQGAGEGPPLLSPPPLEGSTKPEGMPVGRFGLLYADKKPSLSALTGSQAPSPHLVSGPLIGQGLATMGKGPPGQGSMVTNLLLGTQSYGQAGSAGGPSVQFITQNPPGAGQNGPVPLSILQPQGILSGTAGKASSITQLQYILPTLPQQLQVAGGKVPGGAGTTGTASIHFTLPPANGKVLTAPQAIPIIQPAPGSASSAQSVSPVQAPSPGSSAHLMPGQVLVPMAAPQVTVRTSPATQLPLVTPSFPVPIQNGAQPASKIIQLTPVPVVQTQPAPQSNSALVPPLSPATLQGTVATAVVGPPNQPQKVLLPSSTRITYVQSAAGHPLPLGTSASHTQSSAIPAAPSTAYVQSPMGPTSVALGFTAIGPNGQAIVQPLISGQNPLLAPGQMGVSSLQSPQLPVSCTGQVITAIYPGPAGTGPAQSPAHSLIYSMATTGTATTSSPDVSVATLPPPPQTTPSVLPTAAFSPSSQQPVLSSAPPSYTPQPPPCVLWPDSGPGAEISLI</sequence>
<dbReference type="PANTHER" id="PTHR13059:SF13">
    <property type="entry name" value="PROTEIN CAPICUA HOMOLOG"/>
    <property type="match status" value="1"/>
</dbReference>
<organism evidence="14 15">
    <name type="scientific">Sphenodon punctatus</name>
    <name type="common">Tuatara</name>
    <name type="synonym">Hatteria punctata</name>
    <dbReference type="NCBI Taxonomy" id="8508"/>
    <lineage>
        <taxon>Eukaryota</taxon>
        <taxon>Metazoa</taxon>
        <taxon>Chordata</taxon>
        <taxon>Craniata</taxon>
        <taxon>Vertebrata</taxon>
        <taxon>Euteleostomi</taxon>
        <taxon>Lepidosauria</taxon>
        <taxon>Sphenodontia</taxon>
        <taxon>Sphenodontidae</taxon>
        <taxon>Sphenodon</taxon>
    </lineage>
</organism>
<feature type="compositionally biased region" description="Pro residues" evidence="12">
    <location>
        <begin position="1121"/>
        <end position="1130"/>
    </location>
</feature>
<dbReference type="OMA" id="LEVNAWE"/>
<evidence type="ECO:0000256" key="11">
    <source>
        <dbReference type="PROSITE-ProRule" id="PRU00267"/>
    </source>
</evidence>
<dbReference type="PANTHER" id="PTHR13059">
    <property type="entry name" value="HMG-BOX TRANSCRIPTION FACTOR BBX"/>
    <property type="match status" value="1"/>
</dbReference>
<dbReference type="GO" id="GO:0000981">
    <property type="term" value="F:DNA-binding transcription factor activity, RNA polymerase II-specific"/>
    <property type="evidence" value="ECO:0007669"/>
    <property type="project" value="TreeGrafter"/>
</dbReference>
<keyword evidence="1" id="KW-0678">Repressor</keyword>
<evidence type="ECO:0000256" key="9">
    <source>
        <dbReference type="ARBA" id="ARBA00065636"/>
    </source>
</evidence>
<dbReference type="SUPFAM" id="SSF47095">
    <property type="entry name" value="HMG-box"/>
    <property type="match status" value="1"/>
</dbReference>
<dbReference type="PROSITE" id="PS50118">
    <property type="entry name" value="HMG_BOX_2"/>
    <property type="match status" value="1"/>
</dbReference>
<name>A0A8D0HGG6_SPHPU</name>
<evidence type="ECO:0000256" key="2">
    <source>
        <dbReference type="ARBA" id="ARBA00022553"/>
    </source>
</evidence>
<feature type="compositionally biased region" description="Polar residues" evidence="12">
    <location>
        <begin position="1106"/>
        <end position="1115"/>
    </location>
</feature>
<keyword evidence="4 11" id="KW-0238">DNA-binding</keyword>
<evidence type="ECO:0000256" key="8">
    <source>
        <dbReference type="ARBA" id="ARBA00064662"/>
    </source>
</evidence>